<comment type="caution">
    <text evidence="4">The sequence shown here is derived from an EMBL/GenBank/DDBJ whole genome shotgun (WGS) entry which is preliminary data.</text>
</comment>
<keyword evidence="5" id="KW-1185">Reference proteome</keyword>
<keyword evidence="2" id="KW-0472">Membrane</keyword>
<reference evidence="4 5" key="1">
    <citation type="submission" date="2024-03" db="EMBL/GenBank/DDBJ databases">
        <title>Adaptation during the transition from Ophiocordyceps entomopathogen to insect associate is accompanied by gene loss and intensified selection.</title>
        <authorList>
            <person name="Ward C.M."/>
            <person name="Onetto C.A."/>
            <person name="Borneman A.R."/>
        </authorList>
    </citation>
    <scope>NUCLEOTIDE SEQUENCE [LARGE SCALE GENOMIC DNA]</scope>
    <source>
        <strain evidence="4">AWRI1</strain>
        <tissue evidence="4">Single Adult Female</tissue>
    </source>
</reference>
<evidence type="ECO:0000259" key="3">
    <source>
        <dbReference type="PROSITE" id="PS51034"/>
    </source>
</evidence>
<dbReference type="EMBL" id="JBBCAQ010000037">
    <property type="protein sequence ID" value="KAK7573834.1"/>
    <property type="molecule type" value="Genomic_DNA"/>
</dbReference>
<dbReference type="InterPro" id="IPR056953">
    <property type="entry name" value="CUT_N"/>
</dbReference>
<feature type="compositionally biased region" description="Polar residues" evidence="1">
    <location>
        <begin position="307"/>
        <end position="326"/>
    </location>
</feature>
<feature type="domain" description="ZP" evidence="3">
    <location>
        <begin position="36"/>
        <end position="283"/>
    </location>
</feature>
<feature type="compositionally biased region" description="Polar residues" evidence="1">
    <location>
        <begin position="400"/>
        <end position="409"/>
    </location>
</feature>
<gene>
    <name evidence="4" type="ORF">V9T40_011025</name>
</gene>
<evidence type="ECO:0000313" key="4">
    <source>
        <dbReference type="EMBL" id="KAK7573834.1"/>
    </source>
</evidence>
<feature type="compositionally biased region" description="Polar residues" evidence="1">
    <location>
        <begin position="342"/>
        <end position="352"/>
    </location>
</feature>
<evidence type="ECO:0000256" key="2">
    <source>
        <dbReference type="SAM" id="Phobius"/>
    </source>
</evidence>
<dbReference type="PANTHER" id="PTHR46560">
    <property type="entry name" value="CYPHER, ISOFORM B"/>
    <property type="match status" value="1"/>
</dbReference>
<feature type="compositionally biased region" description="Basic and acidic residues" evidence="1">
    <location>
        <begin position="417"/>
        <end position="436"/>
    </location>
</feature>
<keyword evidence="2" id="KW-0812">Transmembrane</keyword>
<evidence type="ECO:0000313" key="5">
    <source>
        <dbReference type="Proteomes" id="UP001367676"/>
    </source>
</evidence>
<feature type="region of interest" description="Disordered" evidence="1">
    <location>
        <begin position="303"/>
        <end position="462"/>
    </location>
</feature>
<dbReference type="Proteomes" id="UP001367676">
    <property type="component" value="Unassembled WGS sequence"/>
</dbReference>
<proteinExistence type="predicted"/>
<feature type="compositionally biased region" description="Low complexity" evidence="1">
    <location>
        <begin position="366"/>
        <end position="375"/>
    </location>
</feature>
<feature type="transmembrane region" description="Helical" evidence="2">
    <location>
        <begin position="524"/>
        <end position="547"/>
    </location>
</feature>
<dbReference type="SMART" id="SM00241">
    <property type="entry name" value="ZP"/>
    <property type="match status" value="1"/>
</dbReference>
<accession>A0AAN9T865</accession>
<dbReference type="AlphaFoldDB" id="A0AAN9T865"/>
<dbReference type="PROSITE" id="PS51034">
    <property type="entry name" value="ZP_2"/>
    <property type="match status" value="1"/>
</dbReference>
<dbReference type="Pfam" id="PF25057">
    <property type="entry name" value="CUT_N"/>
    <property type="match status" value="1"/>
</dbReference>
<feature type="compositionally biased region" description="Low complexity" evidence="1">
    <location>
        <begin position="445"/>
        <end position="457"/>
    </location>
</feature>
<dbReference type="PANTHER" id="PTHR46560:SF1">
    <property type="entry name" value="MINIATURE"/>
    <property type="match status" value="1"/>
</dbReference>
<name>A0AAN9T865_9HEMI</name>
<protein>
    <recommendedName>
        <fullName evidence="3">ZP domain-containing protein</fullName>
    </recommendedName>
</protein>
<keyword evidence="2" id="KW-1133">Transmembrane helix</keyword>
<evidence type="ECO:0000256" key="1">
    <source>
        <dbReference type="SAM" id="MobiDB-lite"/>
    </source>
</evidence>
<sequence length="618" mass="69269">MFSGVCAREGSLSAGGDVWPLERPDGMPAIQSLEVMCGKDHMDVHLQFTQPFEGIVSSKGQYGDPRCVYVPPSTGKTYYTFRIAYARCGTKPDLNGQFYENTVVVQYDKDLLEVWDEAKRLRCEWYNDYEKTASKPPMVIADLDVIQLDFRGDNVDCWMEIQHGKGPWAPPVNGIVPLGSTLTLVVAINDYRGEFDMRVKSCAASDGGGHIIQLSDEHGCVLRPKMISRFLKAKISDERASVITYAFFHAFKFPDALSVHIKCKVEICRHGCLDHCQLADTLEPHAHVPGLHGAFNEFNTLERKDSSVPNSKESTSDSQLQASTGIGNDLLYDDKPIDDVPNETNFDEQNPAQLRGKPAPSPTPKSDPSTTPSPALMKDEHDLHPPISQSILPAPRENTQHPLNMQPVLSQHHKLSLQRDPHERFPHGPRKLKDDVDYNLGMRPSNSTNTHQTSSSFQRRRRRSFVVSDKEVSNANVGVSGLYEVISEADLAFTPDKKQEAVTVFQGKIREEVVYGICLPVQGFSAIFLLMALCAILSAIVAGFLLYRYQIQRQKQRVRHHQQRICHQQRQFAPHMLQSTGGTAEFAMNSLANWMTLRLIPRQPASNSSTRQESEQKS</sequence>
<dbReference type="InterPro" id="IPR001507">
    <property type="entry name" value="ZP_dom"/>
</dbReference>
<organism evidence="4 5">
    <name type="scientific">Parthenolecanium corni</name>
    <dbReference type="NCBI Taxonomy" id="536013"/>
    <lineage>
        <taxon>Eukaryota</taxon>
        <taxon>Metazoa</taxon>
        <taxon>Ecdysozoa</taxon>
        <taxon>Arthropoda</taxon>
        <taxon>Hexapoda</taxon>
        <taxon>Insecta</taxon>
        <taxon>Pterygota</taxon>
        <taxon>Neoptera</taxon>
        <taxon>Paraneoptera</taxon>
        <taxon>Hemiptera</taxon>
        <taxon>Sternorrhyncha</taxon>
        <taxon>Coccoidea</taxon>
        <taxon>Coccidae</taxon>
        <taxon>Parthenolecanium</taxon>
    </lineage>
</organism>